<evidence type="ECO:0000256" key="1">
    <source>
        <dbReference type="SAM" id="Coils"/>
    </source>
</evidence>
<keyword evidence="4" id="KW-1185">Reference proteome</keyword>
<protein>
    <submittedName>
        <fullName evidence="3">Uncharacterized protein</fullName>
    </submittedName>
</protein>
<comment type="caution">
    <text evidence="3">The sequence shown here is derived from an EMBL/GenBank/DDBJ whole genome shotgun (WGS) entry which is preliminary data.</text>
</comment>
<evidence type="ECO:0000256" key="2">
    <source>
        <dbReference type="SAM" id="MobiDB-lite"/>
    </source>
</evidence>
<dbReference type="AlphaFoldDB" id="A0ABD3PSK3"/>
<feature type="region of interest" description="Disordered" evidence="2">
    <location>
        <begin position="91"/>
        <end position="142"/>
    </location>
</feature>
<name>A0ABD3PSK3_9STRA</name>
<reference evidence="3 4" key="1">
    <citation type="submission" date="2024-10" db="EMBL/GenBank/DDBJ databases">
        <title>Updated reference genomes for cyclostephanoid diatoms.</title>
        <authorList>
            <person name="Roberts W.R."/>
            <person name="Alverson A.J."/>
        </authorList>
    </citation>
    <scope>NUCLEOTIDE SEQUENCE [LARGE SCALE GENOMIC DNA]</scope>
    <source>
        <strain evidence="3 4">AJA010-31</strain>
    </source>
</reference>
<dbReference type="EMBL" id="JALLPJ020000473">
    <property type="protein sequence ID" value="KAL3791064.1"/>
    <property type="molecule type" value="Genomic_DNA"/>
</dbReference>
<proteinExistence type="predicted"/>
<keyword evidence="1" id="KW-0175">Coiled coil</keyword>
<accession>A0ABD3PSK3</accession>
<sequence length="339" mass="37720">MQAPELPPMEMDSQTHRSVAELMAQLSSADSITDPTQRDAALIDSLRTIRQELDMAQKESNAAKARLDNAQDVFNLAAHYLAGGSVPLESSRTEDAASSHHLHTYNTTKPPPLREPSRTKLTPKSYEESLEEPLPTNPILMPPTYTSGADLTEEMTSAHRESFYRTLLGISSSEVDSYIPNEKQPNLRSKAQLVEGMHIVEHWYTGADGLDVGAFRSKHKTWYTRMKPNTSNLGRRTGIHVRALAPSLDSEGGETVLCRYNKEGNRSIVYLDVGKVYDALFEIHTMDGHKSREVCKAKVDELYANVPDGQVKVFIETCPICVERKEEGKVGPVVRLEGL</sequence>
<organism evidence="3 4">
    <name type="scientific">Cyclotella atomus</name>
    <dbReference type="NCBI Taxonomy" id="382360"/>
    <lineage>
        <taxon>Eukaryota</taxon>
        <taxon>Sar</taxon>
        <taxon>Stramenopiles</taxon>
        <taxon>Ochrophyta</taxon>
        <taxon>Bacillariophyta</taxon>
        <taxon>Coscinodiscophyceae</taxon>
        <taxon>Thalassiosirophycidae</taxon>
        <taxon>Stephanodiscales</taxon>
        <taxon>Stephanodiscaceae</taxon>
        <taxon>Cyclotella</taxon>
    </lineage>
</organism>
<feature type="coiled-coil region" evidence="1">
    <location>
        <begin position="46"/>
        <end position="73"/>
    </location>
</feature>
<evidence type="ECO:0000313" key="3">
    <source>
        <dbReference type="EMBL" id="KAL3791064.1"/>
    </source>
</evidence>
<evidence type="ECO:0000313" key="4">
    <source>
        <dbReference type="Proteomes" id="UP001530400"/>
    </source>
</evidence>
<gene>
    <name evidence="3" type="ORF">ACHAWO_013017</name>
</gene>
<dbReference type="Proteomes" id="UP001530400">
    <property type="component" value="Unassembled WGS sequence"/>
</dbReference>